<name>A0A1G1WMF3_9BACT</name>
<reference evidence="2 3" key="1">
    <citation type="journal article" date="2016" name="Nat. Commun.">
        <title>Thousands of microbial genomes shed light on interconnected biogeochemical processes in an aquifer system.</title>
        <authorList>
            <person name="Anantharaman K."/>
            <person name="Brown C.T."/>
            <person name="Hug L.A."/>
            <person name="Sharon I."/>
            <person name="Castelle C.J."/>
            <person name="Probst A.J."/>
            <person name="Thomas B.C."/>
            <person name="Singh A."/>
            <person name="Wilkins M.J."/>
            <person name="Karaoz U."/>
            <person name="Brodie E.L."/>
            <person name="Williams K.H."/>
            <person name="Hubbard S.S."/>
            <person name="Banfield J.F."/>
        </authorList>
    </citation>
    <scope>NUCLEOTIDE SEQUENCE [LARGE SCALE GENOMIC DNA]</scope>
</reference>
<proteinExistence type="predicted"/>
<dbReference type="AlphaFoldDB" id="A0A1G1WMF3"/>
<protein>
    <submittedName>
        <fullName evidence="2">Uncharacterized protein</fullName>
    </submittedName>
</protein>
<dbReference type="GO" id="GO:0043683">
    <property type="term" value="P:type IV pilus assembly"/>
    <property type="evidence" value="ECO:0007669"/>
    <property type="project" value="InterPro"/>
</dbReference>
<sequence>MLNFFRSNTTVKSEMERLRGRSKYFLPMLSVTLFGLAASLVFVPKFSELTGLKLVLDQEHATKKSLEQKNSDLSSIDLLGKKNDLASLTYLLPDEEDLTSLILGVTRLSQGEGLAVTDLKLDLKAKSNFSVKFGFDVKGSYPAIQNLVLKLPQIKRMYIPDKFELRYLGSDQGYVASVSLSAPFAPLPKDLGEATSAIRDYTEEEKKLVDTIATFPVYIDTLVQDETTTPATKINPFE</sequence>
<evidence type="ECO:0000313" key="2">
    <source>
        <dbReference type="EMBL" id="OGY28560.1"/>
    </source>
</evidence>
<evidence type="ECO:0000256" key="1">
    <source>
        <dbReference type="SAM" id="Phobius"/>
    </source>
</evidence>
<dbReference type="Pfam" id="PF04350">
    <property type="entry name" value="PilO"/>
    <property type="match status" value="1"/>
</dbReference>
<evidence type="ECO:0000313" key="3">
    <source>
        <dbReference type="Proteomes" id="UP000177821"/>
    </source>
</evidence>
<keyword evidence="1" id="KW-0812">Transmembrane</keyword>
<accession>A0A1G1WMF3</accession>
<dbReference type="EMBL" id="MHCX01000048">
    <property type="protein sequence ID" value="OGY28560.1"/>
    <property type="molecule type" value="Genomic_DNA"/>
</dbReference>
<dbReference type="InterPro" id="IPR007445">
    <property type="entry name" value="PilO"/>
</dbReference>
<dbReference type="Proteomes" id="UP000177821">
    <property type="component" value="Unassembled WGS sequence"/>
</dbReference>
<feature type="transmembrane region" description="Helical" evidence="1">
    <location>
        <begin position="24"/>
        <end position="43"/>
    </location>
</feature>
<comment type="caution">
    <text evidence="2">The sequence shown here is derived from an EMBL/GenBank/DDBJ whole genome shotgun (WGS) entry which is preliminary data.</text>
</comment>
<dbReference type="GO" id="GO:0043107">
    <property type="term" value="P:type IV pilus-dependent motility"/>
    <property type="evidence" value="ECO:0007669"/>
    <property type="project" value="InterPro"/>
</dbReference>
<organism evidence="2 3">
    <name type="scientific">Candidatus Woykebacteria bacterium RIFCSPHIGHO2_02_FULL_43_16b</name>
    <dbReference type="NCBI Taxonomy" id="1802601"/>
    <lineage>
        <taxon>Bacteria</taxon>
        <taxon>Candidatus Woykeibacteriota</taxon>
    </lineage>
</organism>
<gene>
    <name evidence="2" type="ORF">A3J50_03970</name>
</gene>
<keyword evidence="1" id="KW-0472">Membrane</keyword>
<keyword evidence="1" id="KW-1133">Transmembrane helix</keyword>